<name>A0A0F9A6F1_9ZZZZ</name>
<proteinExistence type="predicted"/>
<dbReference type="AlphaFoldDB" id="A0A0F9A6F1"/>
<feature type="non-terminal residue" evidence="1">
    <location>
        <position position="1"/>
    </location>
</feature>
<sequence length="31" mass="3721">EHYPRSQKFEQYLRKYNTRSSAATVGPLHQQ</sequence>
<evidence type="ECO:0000313" key="1">
    <source>
        <dbReference type="EMBL" id="KKL05050.1"/>
    </source>
</evidence>
<reference evidence="1" key="1">
    <citation type="journal article" date="2015" name="Nature">
        <title>Complex archaea that bridge the gap between prokaryotes and eukaryotes.</title>
        <authorList>
            <person name="Spang A."/>
            <person name="Saw J.H."/>
            <person name="Jorgensen S.L."/>
            <person name="Zaremba-Niedzwiedzka K."/>
            <person name="Martijn J."/>
            <person name="Lind A.E."/>
            <person name="van Eijk R."/>
            <person name="Schleper C."/>
            <person name="Guy L."/>
            <person name="Ettema T.J."/>
        </authorList>
    </citation>
    <scope>NUCLEOTIDE SEQUENCE</scope>
</reference>
<accession>A0A0F9A6F1</accession>
<comment type="caution">
    <text evidence="1">The sequence shown here is derived from an EMBL/GenBank/DDBJ whole genome shotgun (WGS) entry which is preliminary data.</text>
</comment>
<protein>
    <submittedName>
        <fullName evidence="1">Uncharacterized protein</fullName>
    </submittedName>
</protein>
<organism evidence="1">
    <name type="scientific">marine sediment metagenome</name>
    <dbReference type="NCBI Taxonomy" id="412755"/>
    <lineage>
        <taxon>unclassified sequences</taxon>
        <taxon>metagenomes</taxon>
        <taxon>ecological metagenomes</taxon>
    </lineage>
</organism>
<gene>
    <name evidence="1" type="ORF">LCGC14_2609940</name>
</gene>
<dbReference type="EMBL" id="LAZR01044279">
    <property type="protein sequence ID" value="KKL05050.1"/>
    <property type="molecule type" value="Genomic_DNA"/>
</dbReference>